<dbReference type="EMBL" id="BMAT01005040">
    <property type="protein sequence ID" value="GFR85900.1"/>
    <property type="molecule type" value="Genomic_DNA"/>
</dbReference>
<dbReference type="PROSITE" id="PS50262">
    <property type="entry name" value="G_PROTEIN_RECEP_F1_2"/>
    <property type="match status" value="1"/>
</dbReference>
<dbReference type="PANTHER" id="PTHR24243:SF230">
    <property type="entry name" value="G-PROTEIN COUPLED RECEPTORS FAMILY 1 PROFILE DOMAIN-CONTAINING PROTEIN"/>
    <property type="match status" value="1"/>
</dbReference>
<feature type="transmembrane region" description="Helical" evidence="8">
    <location>
        <begin position="32"/>
        <end position="58"/>
    </location>
</feature>
<evidence type="ECO:0000259" key="9">
    <source>
        <dbReference type="PROSITE" id="PS50262"/>
    </source>
</evidence>
<evidence type="ECO:0000256" key="8">
    <source>
        <dbReference type="SAM" id="Phobius"/>
    </source>
</evidence>
<dbReference type="PANTHER" id="PTHR24243">
    <property type="entry name" value="G-PROTEIN COUPLED RECEPTOR"/>
    <property type="match status" value="1"/>
</dbReference>
<dbReference type="GO" id="GO:0004930">
    <property type="term" value="F:G protein-coupled receptor activity"/>
    <property type="evidence" value="ECO:0007669"/>
    <property type="project" value="UniProtKB-KW"/>
</dbReference>
<comment type="caution">
    <text evidence="10">The sequence shown here is derived from an EMBL/GenBank/DDBJ whole genome shotgun (WGS) entry which is preliminary data.</text>
</comment>
<dbReference type="SUPFAM" id="SSF81321">
    <property type="entry name" value="Family A G protein-coupled receptor-like"/>
    <property type="match status" value="1"/>
</dbReference>
<evidence type="ECO:0000313" key="11">
    <source>
        <dbReference type="Proteomes" id="UP000762676"/>
    </source>
</evidence>
<evidence type="ECO:0000256" key="7">
    <source>
        <dbReference type="ARBA" id="ARBA00023224"/>
    </source>
</evidence>
<dbReference type="Proteomes" id="UP000762676">
    <property type="component" value="Unassembled WGS sequence"/>
</dbReference>
<dbReference type="InterPro" id="IPR017452">
    <property type="entry name" value="GPCR_Rhodpsn_7TM"/>
</dbReference>
<organism evidence="10 11">
    <name type="scientific">Elysia marginata</name>
    <dbReference type="NCBI Taxonomy" id="1093978"/>
    <lineage>
        <taxon>Eukaryota</taxon>
        <taxon>Metazoa</taxon>
        <taxon>Spiralia</taxon>
        <taxon>Lophotrochozoa</taxon>
        <taxon>Mollusca</taxon>
        <taxon>Gastropoda</taxon>
        <taxon>Heterobranchia</taxon>
        <taxon>Euthyneura</taxon>
        <taxon>Panpulmonata</taxon>
        <taxon>Sacoglossa</taxon>
        <taxon>Placobranchoidea</taxon>
        <taxon>Plakobranchidae</taxon>
        <taxon>Elysia</taxon>
    </lineage>
</organism>
<keyword evidence="2 8" id="KW-0812">Transmembrane</keyword>
<feature type="transmembrane region" description="Helical" evidence="8">
    <location>
        <begin position="143"/>
        <end position="164"/>
    </location>
</feature>
<proteinExistence type="predicted"/>
<feature type="domain" description="G-protein coupled receptors family 1 profile" evidence="9">
    <location>
        <begin position="1"/>
        <end position="206"/>
    </location>
</feature>
<keyword evidence="3 8" id="KW-1133">Transmembrane helix</keyword>
<reference evidence="10 11" key="1">
    <citation type="journal article" date="2021" name="Elife">
        <title>Chloroplast acquisition without the gene transfer in kleptoplastic sea slugs, Plakobranchus ocellatus.</title>
        <authorList>
            <person name="Maeda T."/>
            <person name="Takahashi S."/>
            <person name="Yoshida T."/>
            <person name="Shimamura S."/>
            <person name="Takaki Y."/>
            <person name="Nagai Y."/>
            <person name="Toyoda A."/>
            <person name="Suzuki Y."/>
            <person name="Arimoto A."/>
            <person name="Ishii H."/>
            <person name="Satoh N."/>
            <person name="Nishiyama T."/>
            <person name="Hasebe M."/>
            <person name="Maruyama T."/>
            <person name="Minagawa J."/>
            <person name="Obokata J."/>
            <person name="Shigenobu S."/>
        </authorList>
    </citation>
    <scope>NUCLEOTIDE SEQUENCE [LARGE SCALE GENOMIC DNA]</scope>
</reference>
<protein>
    <submittedName>
        <fullName evidence="10">Chemosensory receptor A</fullName>
    </submittedName>
</protein>
<accession>A0AAV4GLG8</accession>
<evidence type="ECO:0000256" key="6">
    <source>
        <dbReference type="ARBA" id="ARBA00023170"/>
    </source>
</evidence>
<gene>
    <name evidence="10" type="ORF">ElyMa_002452700</name>
</gene>
<evidence type="ECO:0000256" key="3">
    <source>
        <dbReference type="ARBA" id="ARBA00022989"/>
    </source>
</evidence>
<keyword evidence="4" id="KW-0297">G-protein coupled receptor</keyword>
<keyword evidence="7" id="KW-0807">Transducer</keyword>
<dbReference type="AlphaFoldDB" id="A0AAV4GLG8"/>
<dbReference type="Gene3D" id="1.20.1070.10">
    <property type="entry name" value="Rhodopsin 7-helix transmembrane proteins"/>
    <property type="match status" value="1"/>
</dbReference>
<evidence type="ECO:0000256" key="4">
    <source>
        <dbReference type="ARBA" id="ARBA00023040"/>
    </source>
</evidence>
<evidence type="ECO:0000256" key="1">
    <source>
        <dbReference type="ARBA" id="ARBA00004141"/>
    </source>
</evidence>
<comment type="subcellular location">
    <subcellularLocation>
        <location evidence="1">Membrane</location>
        <topology evidence="1">Multi-pass membrane protein</topology>
    </subcellularLocation>
</comment>
<evidence type="ECO:0000313" key="10">
    <source>
        <dbReference type="EMBL" id="GFR85900.1"/>
    </source>
</evidence>
<keyword evidence="6 10" id="KW-0675">Receptor</keyword>
<feature type="transmembrane region" description="Helical" evidence="8">
    <location>
        <begin position="184"/>
        <end position="207"/>
    </location>
</feature>
<dbReference type="GO" id="GO:0005886">
    <property type="term" value="C:plasma membrane"/>
    <property type="evidence" value="ECO:0007669"/>
    <property type="project" value="TreeGrafter"/>
</dbReference>
<keyword evidence="11" id="KW-1185">Reference proteome</keyword>
<keyword evidence="5 8" id="KW-0472">Membrane</keyword>
<feature type="transmembrane region" description="Helical" evidence="8">
    <location>
        <begin position="90"/>
        <end position="108"/>
    </location>
</feature>
<evidence type="ECO:0000256" key="5">
    <source>
        <dbReference type="ARBA" id="ARBA00023136"/>
    </source>
</evidence>
<name>A0AAV4GLG8_9GAST</name>
<sequence>MSAFISVSLGVMRCACVAMPLKFKLVFTKRRTVIIILTLIVVAVSLRVPVLTIFRVAWKTDPTTNVSTAYVAAVNRQAMSRINDVMNRGFVIWINYSIMVSCVGLLSYKLSQASRIRRSCTAVGDQTSYKTEADKISLKDFQVIKSVVLICTIFILSQLSFLLYSTARLINPELTSTSRMQNLFGVFSLVSRMCSYLNASLNIFVYYNFNSKYRRVLLSMLQFKRNK</sequence>
<evidence type="ECO:0000256" key="2">
    <source>
        <dbReference type="ARBA" id="ARBA00022692"/>
    </source>
</evidence>